<organism evidence="2 3">
    <name type="scientific">Fontibacillus solani</name>
    <dbReference type="NCBI Taxonomy" id="1572857"/>
    <lineage>
        <taxon>Bacteria</taxon>
        <taxon>Bacillati</taxon>
        <taxon>Bacillota</taxon>
        <taxon>Bacilli</taxon>
        <taxon>Bacillales</taxon>
        <taxon>Paenibacillaceae</taxon>
        <taxon>Fontibacillus</taxon>
    </lineage>
</organism>
<dbReference type="AlphaFoldDB" id="A0A7W3SU79"/>
<accession>A0A7W3SU79</accession>
<proteinExistence type="predicted"/>
<dbReference type="RefSeq" id="WP_182536271.1">
    <property type="nucleotide sequence ID" value="NZ_JACJIP010000016.1"/>
</dbReference>
<protein>
    <submittedName>
        <fullName evidence="2">Uncharacterized protein</fullName>
    </submittedName>
</protein>
<name>A0A7W3SU79_9BACL</name>
<evidence type="ECO:0000313" key="2">
    <source>
        <dbReference type="EMBL" id="MBA9086259.1"/>
    </source>
</evidence>
<dbReference type="EMBL" id="JACJIP010000016">
    <property type="protein sequence ID" value="MBA9086259.1"/>
    <property type="molecule type" value="Genomic_DNA"/>
</dbReference>
<keyword evidence="3" id="KW-1185">Reference proteome</keyword>
<feature type="chain" id="PRO_5031306913" evidence="1">
    <location>
        <begin position="28"/>
        <end position="337"/>
    </location>
</feature>
<sequence length="337" mass="37190">MSIRTKSSVMATFLLFTSVLFPSISLAASHFTTSPNPNTIKYSILSRAGIKEDTAPEELRKFAATVIQELAQQQPFTAWSEAITTIEPLGPGTHSWLVTIQDRETNSTSSPSGYLIISMTEAGEYKLIEYGMGPDSVYAISTLESALKNAGLSLSNNNNLEIVPVYSGPVLAEWAISRAGTSQVEHYLDAQTGELLPENESSWKLQASRYVPPVKAAGSSSTHPKYLAGEEMSHLSPDQLVHTSDSFDPYDNILWMVENAMNVKFESFENVLVKHKRLIFVSSGQDRTYSVPLPVFGYQKWSLNDDSTLYIMSGSESSPRFISLQALTDSGKFIKYK</sequence>
<reference evidence="2 3" key="1">
    <citation type="submission" date="2020-08" db="EMBL/GenBank/DDBJ databases">
        <title>Genomic Encyclopedia of Type Strains, Phase III (KMG-III): the genomes of soil and plant-associated and newly described type strains.</title>
        <authorList>
            <person name="Whitman W."/>
        </authorList>
    </citation>
    <scope>NUCLEOTIDE SEQUENCE [LARGE SCALE GENOMIC DNA]</scope>
    <source>
        <strain evidence="2 3">CECT 8693</strain>
    </source>
</reference>
<dbReference type="Proteomes" id="UP000567067">
    <property type="component" value="Unassembled WGS sequence"/>
</dbReference>
<gene>
    <name evidence="2" type="ORF">FHR92_002732</name>
</gene>
<evidence type="ECO:0000313" key="3">
    <source>
        <dbReference type="Proteomes" id="UP000567067"/>
    </source>
</evidence>
<comment type="caution">
    <text evidence="2">The sequence shown here is derived from an EMBL/GenBank/DDBJ whole genome shotgun (WGS) entry which is preliminary data.</text>
</comment>
<evidence type="ECO:0000256" key="1">
    <source>
        <dbReference type="SAM" id="SignalP"/>
    </source>
</evidence>
<keyword evidence="1" id="KW-0732">Signal</keyword>
<feature type="signal peptide" evidence="1">
    <location>
        <begin position="1"/>
        <end position="27"/>
    </location>
</feature>